<evidence type="ECO:0000256" key="2">
    <source>
        <dbReference type="ARBA" id="ARBA00004123"/>
    </source>
</evidence>
<dbReference type="PANTHER" id="PTHR21077">
    <property type="entry name" value="EME1 PROTEIN"/>
    <property type="match status" value="1"/>
</dbReference>
<dbReference type="Proteomes" id="UP000053758">
    <property type="component" value="Unassembled WGS sequence"/>
</dbReference>
<evidence type="ECO:0000256" key="7">
    <source>
        <dbReference type="ARBA" id="ARBA00022763"/>
    </source>
</evidence>
<dbReference type="AlphaFoldDB" id="A0A081CBA4"/>
<dbReference type="GO" id="GO:0005634">
    <property type="term" value="C:nucleus"/>
    <property type="evidence" value="ECO:0007669"/>
    <property type="project" value="UniProtKB-SubCell"/>
</dbReference>
<evidence type="ECO:0000313" key="14">
    <source>
        <dbReference type="EMBL" id="GAK63950.1"/>
    </source>
</evidence>
<keyword evidence="10" id="KW-0233">DNA recombination</keyword>
<keyword evidence="11" id="KW-0234">DNA repair</keyword>
<keyword evidence="13" id="KW-0469">Meiosis</keyword>
<evidence type="ECO:0000256" key="8">
    <source>
        <dbReference type="ARBA" id="ARBA00022801"/>
    </source>
</evidence>
<dbReference type="Gene3D" id="3.40.50.10130">
    <property type="match status" value="1"/>
</dbReference>
<keyword evidence="6" id="KW-0255">Endonuclease</keyword>
<comment type="cofactor">
    <cofactor evidence="1">
        <name>Mg(2+)</name>
        <dbReference type="ChEBI" id="CHEBI:18420"/>
    </cofactor>
</comment>
<dbReference type="GO" id="GO:0000712">
    <property type="term" value="P:resolution of meiotic recombination intermediates"/>
    <property type="evidence" value="ECO:0007669"/>
    <property type="project" value="TreeGrafter"/>
</dbReference>
<keyword evidence="8" id="KW-0378">Hydrolase</keyword>
<dbReference type="InterPro" id="IPR033310">
    <property type="entry name" value="Mms4/EME1/EME2"/>
</dbReference>
<dbReference type="GO" id="GO:0008821">
    <property type="term" value="F:crossover junction DNA endonuclease activity"/>
    <property type="evidence" value="ECO:0007669"/>
    <property type="project" value="TreeGrafter"/>
</dbReference>
<evidence type="ECO:0000313" key="15">
    <source>
        <dbReference type="Proteomes" id="UP000053758"/>
    </source>
</evidence>
<comment type="subcellular location">
    <subcellularLocation>
        <location evidence="2">Nucleus</location>
    </subcellularLocation>
</comment>
<evidence type="ECO:0000256" key="1">
    <source>
        <dbReference type="ARBA" id="ARBA00001946"/>
    </source>
</evidence>
<dbReference type="PANTHER" id="PTHR21077:SF5">
    <property type="entry name" value="CROSSOVER JUNCTION ENDONUCLEASE MMS4"/>
    <property type="match status" value="1"/>
</dbReference>
<keyword evidence="15" id="KW-1185">Reference proteome</keyword>
<evidence type="ECO:0000256" key="3">
    <source>
        <dbReference type="ARBA" id="ARBA00005313"/>
    </source>
</evidence>
<dbReference type="Pfam" id="PF21292">
    <property type="entry name" value="EME1-MUS81_C"/>
    <property type="match status" value="1"/>
</dbReference>
<protein>
    <submittedName>
        <fullName evidence="14">Uncharacterized protein</fullName>
    </submittedName>
</protein>
<dbReference type="RefSeq" id="XP_014657590.1">
    <property type="nucleotide sequence ID" value="XM_014802104.1"/>
</dbReference>
<evidence type="ECO:0000256" key="13">
    <source>
        <dbReference type="ARBA" id="ARBA00023254"/>
    </source>
</evidence>
<dbReference type="SMART" id="SM00891">
    <property type="entry name" value="ERCC4"/>
    <property type="match status" value="1"/>
</dbReference>
<evidence type="ECO:0000256" key="12">
    <source>
        <dbReference type="ARBA" id="ARBA00023242"/>
    </source>
</evidence>
<keyword evidence="12" id="KW-0539">Nucleus</keyword>
<evidence type="ECO:0000256" key="6">
    <source>
        <dbReference type="ARBA" id="ARBA00022759"/>
    </source>
</evidence>
<keyword evidence="4" id="KW-0540">Nuclease</keyword>
<evidence type="ECO:0000256" key="5">
    <source>
        <dbReference type="ARBA" id="ARBA00022723"/>
    </source>
</evidence>
<dbReference type="GO" id="GO:0003677">
    <property type="term" value="F:DNA binding"/>
    <property type="evidence" value="ECO:0007669"/>
    <property type="project" value="InterPro"/>
</dbReference>
<dbReference type="GO" id="GO:0048476">
    <property type="term" value="C:Holliday junction resolvase complex"/>
    <property type="evidence" value="ECO:0007669"/>
    <property type="project" value="InterPro"/>
</dbReference>
<dbReference type="OrthoDB" id="343092at2759"/>
<dbReference type="GeneID" id="26303150"/>
<gene>
    <name evidence="14" type="ORF">PAN0_004d2159</name>
</gene>
<name>A0A081CBA4_PSEA2</name>
<dbReference type="InterPro" id="IPR042530">
    <property type="entry name" value="EME1/EME2_C"/>
</dbReference>
<evidence type="ECO:0000256" key="4">
    <source>
        <dbReference type="ARBA" id="ARBA00022722"/>
    </source>
</evidence>
<organism evidence="14 15">
    <name type="scientific">Pseudozyma antarctica</name>
    <name type="common">Yeast</name>
    <name type="synonym">Candida antarctica</name>
    <dbReference type="NCBI Taxonomy" id="84753"/>
    <lineage>
        <taxon>Eukaryota</taxon>
        <taxon>Fungi</taxon>
        <taxon>Dikarya</taxon>
        <taxon>Basidiomycota</taxon>
        <taxon>Ustilaginomycotina</taxon>
        <taxon>Ustilaginomycetes</taxon>
        <taxon>Ustilaginales</taxon>
        <taxon>Ustilaginaceae</taxon>
        <taxon>Moesziomyces</taxon>
    </lineage>
</organism>
<sequence length="843" mass="90269">MVGALWIDSGSESETEAQPQTRRSRQPSHSTNAAAGPSRTSPRRKRQRSPGSTSVIVLSSSQNHDDHSAAPTPGRLPSTSQDGQAPTAELTHSQRMASLMSQPSPDSSLSSFRGLLAQHTSRGAGSRPVASFQNDADTAAASNSHLLPASSRAGSLRRTASQPVASSPQQDPPASHRVRSARTPVRRPRTSTVHEVIELGSDSIADPASEADIQHHSPDSSPIRSQFSTRHLPSSSLPIPVSPLRGKPTRASVAARKPADSTASPPVSESLQQPTGLRVPRSTLRVESAPIVILSSSPPPPSLPRASQADAHLAHMDDELFPDLPSSSFTYEAGALPSPPSSPCVGGVSGVGEVAQHDTSPSTNKRTTSSMSKLPSPKRARPFQRTTSLLDALDNLHAPNQKATKAGKAAKAPGEENVTADVPPRTNAGDGGASHSKGTSKAAKAAAAKEAREAKAREREAAKAAKARLAAEKKRFIEANRLRTSKSDTMREIIVDLDRTLFAKDMPLATCEQSIVARLVEEGATVHMCDGVVAPPLIRFRRKVKAEWSDERRHWVPLDQEQVRREPVTMVYVDAAEVVRLVAEGETALEAWYADLERRLVAVNAGEVGSRGGEQQVFLICQGLVKYYSRLRANENRAYTARIRQQLAEGSNADGSASTESAGTRAAGRKGAGSGDVPVQAVVERALLQLKMMRRCYVIHAASLVDGVEWVHQLTGDVSLRPYKALRDTHLSFAVDTGRNTTSNDPGAIYAMMLQQIPRVTPAIAASITTRYPSLHALVAAYKGCTSVDDERRLLATIQIETNRDGTVRSANRASLGLQLSKRIHAVLRGSNAEMLINHPTKD</sequence>
<comment type="similarity">
    <text evidence="3">Belongs to the EME1/MMS4 family.</text>
</comment>
<dbReference type="InterPro" id="IPR006166">
    <property type="entry name" value="ERCC4_domain"/>
</dbReference>
<evidence type="ECO:0000256" key="11">
    <source>
        <dbReference type="ARBA" id="ARBA00023204"/>
    </source>
</evidence>
<accession>A0A081CBA4</accession>
<dbReference type="HOGENOM" id="CLU_348548_0_0_1"/>
<dbReference type="GO" id="GO:0031573">
    <property type="term" value="P:mitotic intra-S DNA damage checkpoint signaling"/>
    <property type="evidence" value="ECO:0007669"/>
    <property type="project" value="TreeGrafter"/>
</dbReference>
<proteinExistence type="inferred from homology"/>
<dbReference type="Gene3D" id="1.10.150.670">
    <property type="entry name" value="Crossover junction endonuclease EME1, DNA-binding domain"/>
    <property type="match status" value="1"/>
</dbReference>
<dbReference type="GO" id="GO:0031297">
    <property type="term" value="P:replication fork processing"/>
    <property type="evidence" value="ECO:0007669"/>
    <property type="project" value="TreeGrafter"/>
</dbReference>
<dbReference type="GO" id="GO:0006302">
    <property type="term" value="P:double-strand break repair"/>
    <property type="evidence" value="ECO:0007669"/>
    <property type="project" value="TreeGrafter"/>
</dbReference>
<reference evidence="15" key="1">
    <citation type="journal article" date="2014" name="Genome Announc.">
        <title>Draft Genome Sequence of the Yeast Pseudozyma antarctica Type Strain JCM10317, a Producer of the Glycolipid Biosurfactants, Mannosylerythritol Lipids.</title>
        <authorList>
            <person name="Saika A."/>
            <person name="Koike H."/>
            <person name="Hori T."/>
            <person name="Fukuoka T."/>
            <person name="Sato S."/>
            <person name="Habe H."/>
            <person name="Kitamoto D."/>
            <person name="Morita T."/>
        </authorList>
    </citation>
    <scope>NUCLEOTIDE SEQUENCE [LARGE SCALE GENOMIC DNA]</scope>
    <source>
        <strain evidence="15">JCM 10317</strain>
    </source>
</reference>
<dbReference type="EMBL" id="DF830071">
    <property type="protein sequence ID" value="GAK63950.1"/>
    <property type="molecule type" value="Genomic_DNA"/>
</dbReference>
<keyword evidence="9" id="KW-0460">Magnesium</keyword>
<keyword evidence="7" id="KW-0227">DNA damage</keyword>
<evidence type="ECO:0000256" key="9">
    <source>
        <dbReference type="ARBA" id="ARBA00022842"/>
    </source>
</evidence>
<evidence type="ECO:0000256" key="10">
    <source>
        <dbReference type="ARBA" id="ARBA00023172"/>
    </source>
</evidence>
<keyword evidence="5" id="KW-0479">Metal-binding</keyword>
<dbReference type="GO" id="GO:0046872">
    <property type="term" value="F:metal ion binding"/>
    <property type="evidence" value="ECO:0007669"/>
    <property type="project" value="UniProtKB-KW"/>
</dbReference>